<dbReference type="Pfam" id="PF13129">
    <property type="entry name" value="DUF3953"/>
    <property type="match status" value="1"/>
</dbReference>
<evidence type="ECO:0000313" key="3">
    <source>
        <dbReference type="Proteomes" id="UP001148125"/>
    </source>
</evidence>
<name>A0ABT5VL60_9BACI</name>
<evidence type="ECO:0000313" key="2">
    <source>
        <dbReference type="EMBL" id="MDE5416166.1"/>
    </source>
</evidence>
<comment type="caution">
    <text evidence="2">The sequence shown here is derived from an EMBL/GenBank/DDBJ whole genome shotgun (WGS) entry which is preliminary data.</text>
</comment>
<feature type="transmembrane region" description="Helical" evidence="1">
    <location>
        <begin position="58"/>
        <end position="77"/>
    </location>
</feature>
<dbReference type="Proteomes" id="UP001148125">
    <property type="component" value="Unassembled WGS sequence"/>
</dbReference>
<keyword evidence="3" id="KW-1185">Reference proteome</keyword>
<reference evidence="2" key="1">
    <citation type="submission" date="2024-05" db="EMBL/GenBank/DDBJ databases">
        <title>Alkalihalobacillus sp. strain MEB203 novel alkaliphilic bacterium from Lonar Lake, India.</title>
        <authorList>
            <person name="Joshi A."/>
            <person name="Thite S."/>
            <person name="Mengade P."/>
        </authorList>
    </citation>
    <scope>NUCLEOTIDE SEQUENCE</scope>
    <source>
        <strain evidence="2">MEB 203</strain>
    </source>
</reference>
<accession>A0ABT5VL60</accession>
<organism evidence="2 3">
    <name type="scientific">Alkalihalobacterium chitinilyticum</name>
    <dbReference type="NCBI Taxonomy" id="2980103"/>
    <lineage>
        <taxon>Bacteria</taxon>
        <taxon>Bacillati</taxon>
        <taxon>Bacillota</taxon>
        <taxon>Bacilli</taxon>
        <taxon>Bacillales</taxon>
        <taxon>Bacillaceae</taxon>
        <taxon>Alkalihalobacterium</taxon>
    </lineage>
</organism>
<keyword evidence="1" id="KW-1133">Transmembrane helix</keyword>
<sequence>MLKVLRIILSIIVVVLAGFMLLTQNFAFMSYLMLLLGVSVLLTGALELKKDKYSFMGYLNIFAALFAFYVSIQGFLLG</sequence>
<dbReference type="InterPro" id="IPR025018">
    <property type="entry name" value="DUF3953"/>
</dbReference>
<evidence type="ECO:0000256" key="1">
    <source>
        <dbReference type="SAM" id="Phobius"/>
    </source>
</evidence>
<dbReference type="RefSeq" id="WP_275120752.1">
    <property type="nucleotide sequence ID" value="NZ_JAOTPO010000027.1"/>
</dbReference>
<feature type="transmembrane region" description="Helical" evidence="1">
    <location>
        <begin position="28"/>
        <end position="46"/>
    </location>
</feature>
<proteinExistence type="predicted"/>
<dbReference type="EMBL" id="JAOTPO010000027">
    <property type="protein sequence ID" value="MDE5416166.1"/>
    <property type="molecule type" value="Genomic_DNA"/>
</dbReference>
<gene>
    <name evidence="2" type="ORF">N7Z68_22945</name>
</gene>
<protein>
    <submittedName>
        <fullName evidence="2">DUF3953 domain-containing protein</fullName>
    </submittedName>
</protein>
<keyword evidence="1" id="KW-0472">Membrane</keyword>
<keyword evidence="1" id="KW-0812">Transmembrane</keyword>
<feature type="transmembrane region" description="Helical" evidence="1">
    <location>
        <begin position="5"/>
        <end position="22"/>
    </location>
</feature>